<evidence type="ECO:0000313" key="9">
    <source>
        <dbReference type="Proteomes" id="UP000007110"/>
    </source>
</evidence>
<keyword evidence="2" id="KW-0813">Transport</keyword>
<evidence type="ECO:0000256" key="3">
    <source>
        <dbReference type="ARBA" id="ARBA00022692"/>
    </source>
</evidence>
<dbReference type="GO" id="GO:0006865">
    <property type="term" value="P:amino acid transport"/>
    <property type="evidence" value="ECO:0000318"/>
    <property type="project" value="GO_Central"/>
</dbReference>
<feature type="transmembrane region" description="Helical" evidence="6">
    <location>
        <begin position="269"/>
        <end position="293"/>
    </location>
</feature>
<evidence type="ECO:0000256" key="1">
    <source>
        <dbReference type="ARBA" id="ARBA00004141"/>
    </source>
</evidence>
<dbReference type="InterPro" id="IPR002293">
    <property type="entry name" value="AA/rel_permease1"/>
</dbReference>
<dbReference type="EnsemblMetazoa" id="XM_784816">
    <property type="protein sequence ID" value="XP_789909"/>
    <property type="gene ID" value="LOC584972"/>
</dbReference>
<feature type="transmembrane region" description="Helical" evidence="6">
    <location>
        <begin position="572"/>
        <end position="592"/>
    </location>
</feature>
<dbReference type="PANTHER" id="PTHR43243">
    <property type="entry name" value="INNER MEMBRANE TRANSPORTER YGJI-RELATED"/>
    <property type="match status" value="1"/>
</dbReference>
<dbReference type="FunCoup" id="A0A7M7RFF1">
    <property type="interactions" value="98"/>
</dbReference>
<feature type="transmembrane region" description="Helical" evidence="6">
    <location>
        <begin position="365"/>
        <end position="384"/>
    </location>
</feature>
<dbReference type="KEGG" id="spu:584972"/>
<evidence type="ECO:0000256" key="4">
    <source>
        <dbReference type="ARBA" id="ARBA00022989"/>
    </source>
</evidence>
<evidence type="ECO:0000259" key="7">
    <source>
        <dbReference type="Pfam" id="PF13906"/>
    </source>
</evidence>
<reference evidence="9" key="1">
    <citation type="submission" date="2015-02" db="EMBL/GenBank/DDBJ databases">
        <title>Genome sequencing for Strongylocentrotus purpuratus.</title>
        <authorList>
            <person name="Murali S."/>
            <person name="Liu Y."/>
            <person name="Vee V."/>
            <person name="English A."/>
            <person name="Wang M."/>
            <person name="Skinner E."/>
            <person name="Han Y."/>
            <person name="Muzny D.M."/>
            <person name="Worley K.C."/>
            <person name="Gibbs R.A."/>
        </authorList>
    </citation>
    <scope>NUCLEOTIDE SEQUENCE</scope>
</reference>
<protein>
    <recommendedName>
        <fullName evidence="7">Cationic amino acid transporter C-terminal domain-containing protein</fullName>
    </recommendedName>
</protein>
<feature type="transmembrane region" description="Helical" evidence="6">
    <location>
        <begin position="544"/>
        <end position="566"/>
    </location>
</feature>
<proteinExistence type="predicted"/>
<comment type="subcellular location">
    <subcellularLocation>
        <location evidence="1">Membrane</location>
        <topology evidence="1">Multi-pass membrane protein</topology>
    </subcellularLocation>
</comment>
<sequence length="629" mass="69078">MAFCRNVCSRITRRKPLYSDEKLFETPLKRSLGTFQLCIMGMGAMFGSGLYVLTGVQAKEVTGPAIILSYVIAAVAATLSAMCYVEFACRIPRTGSAYTFAYISLGELWAFVIGWDLILEYVITAAALASSITGYMDNLTGYAFRNFTVEVLMDGQLWDVPFIAPYPNVFAPVAVIVVTLFVIMGADVSSWVTAICMTVNFGVIAVIVVMGFMNADISNWEDYGGFVPYGTSGVIAGAATLFFSFVGFDAIAMANEETVNPRQSIPRATVIAILFTAICYILASAVLTLVVPYTELDELSAFASVFQARGIEWARWVVGVGALCAMFSALAMNLYCTPRSIYAMASDGLLFSCLSTVNSYFRVPIYATLFAMFFVTIPATFVPLPELVEFISIGVLFGYAFVAGAMILLRYGPDILREDSEDGLEMPSLGQQAPDATNQRAVDDNSALLDTTSAHTPGALKHRFRSTPLLRELGRFDPGSTVMVSLLCSVFFTFCTLALAEHATKELAAGEWWVILLLILFSFCAVGTFLIIPLHYQNRDTGEYYRVPWVPLIPWLSIVCNIVLILKLREVTLLRYLIWLVAGLTIYSIYGYRHSKLGRSLQRNDSPEEHRSDEGAAGSSATYMSVYTN</sequence>
<dbReference type="AlphaFoldDB" id="A0A7M7RFF1"/>
<feature type="transmembrane region" description="Helical" evidence="6">
    <location>
        <begin position="108"/>
        <end position="129"/>
    </location>
</feature>
<evidence type="ECO:0000256" key="2">
    <source>
        <dbReference type="ARBA" id="ARBA00022448"/>
    </source>
</evidence>
<feature type="domain" description="Cationic amino acid transporter C-terminal" evidence="7">
    <location>
        <begin position="545"/>
        <end position="595"/>
    </location>
</feature>
<dbReference type="Pfam" id="PF13906">
    <property type="entry name" value="AA_permease_C"/>
    <property type="match status" value="1"/>
</dbReference>
<reference evidence="8" key="2">
    <citation type="submission" date="2021-01" db="UniProtKB">
        <authorList>
            <consortium name="EnsemblMetazoa"/>
        </authorList>
    </citation>
    <scope>IDENTIFICATION</scope>
</reference>
<dbReference type="GeneID" id="584972"/>
<evidence type="ECO:0000256" key="5">
    <source>
        <dbReference type="ARBA" id="ARBA00023136"/>
    </source>
</evidence>
<dbReference type="Pfam" id="PF13520">
    <property type="entry name" value="AA_permease_2"/>
    <property type="match status" value="1"/>
</dbReference>
<dbReference type="GO" id="GO:0005886">
    <property type="term" value="C:plasma membrane"/>
    <property type="evidence" value="ECO:0000318"/>
    <property type="project" value="GO_Central"/>
</dbReference>
<feature type="transmembrane region" description="Helical" evidence="6">
    <location>
        <begin position="390"/>
        <end position="409"/>
    </location>
</feature>
<dbReference type="PIRSF" id="PIRSF006060">
    <property type="entry name" value="AA_transporter"/>
    <property type="match status" value="1"/>
</dbReference>
<name>A0A7M7RFF1_STRPU</name>
<feature type="transmembrane region" description="Helical" evidence="6">
    <location>
        <begin position="313"/>
        <end position="336"/>
    </location>
</feature>
<evidence type="ECO:0000256" key="6">
    <source>
        <dbReference type="SAM" id="Phobius"/>
    </source>
</evidence>
<keyword evidence="9" id="KW-1185">Reference proteome</keyword>
<feature type="transmembrane region" description="Helical" evidence="6">
    <location>
        <begin position="191"/>
        <end position="214"/>
    </location>
</feature>
<feature type="transmembrane region" description="Helical" evidence="6">
    <location>
        <begin position="163"/>
        <end position="184"/>
    </location>
</feature>
<feature type="transmembrane region" description="Helical" evidence="6">
    <location>
        <begin position="512"/>
        <end position="532"/>
    </location>
</feature>
<evidence type="ECO:0000313" key="8">
    <source>
        <dbReference type="EnsemblMetazoa" id="XP_789909"/>
    </source>
</evidence>
<dbReference type="OrthoDB" id="3900342at2759"/>
<feature type="transmembrane region" description="Helical" evidence="6">
    <location>
        <begin position="481"/>
        <end position="500"/>
    </location>
</feature>
<dbReference type="GO" id="GO:0015171">
    <property type="term" value="F:amino acid transmembrane transporter activity"/>
    <property type="evidence" value="ECO:0000318"/>
    <property type="project" value="GO_Central"/>
</dbReference>
<dbReference type="Gene3D" id="1.20.1740.10">
    <property type="entry name" value="Amino acid/polyamine transporter I"/>
    <property type="match status" value="2"/>
</dbReference>
<dbReference type="OMA" id="VAIMFTN"/>
<feature type="transmembrane region" description="Helical" evidence="6">
    <location>
        <begin position="226"/>
        <end position="248"/>
    </location>
</feature>
<keyword evidence="3 6" id="KW-0812">Transmembrane</keyword>
<feature type="transmembrane region" description="Helical" evidence="6">
    <location>
        <begin position="32"/>
        <end position="53"/>
    </location>
</feature>
<keyword evidence="5 6" id="KW-0472">Membrane</keyword>
<keyword evidence="4 6" id="KW-1133">Transmembrane helix</keyword>
<organism evidence="8 9">
    <name type="scientific">Strongylocentrotus purpuratus</name>
    <name type="common">Purple sea urchin</name>
    <dbReference type="NCBI Taxonomy" id="7668"/>
    <lineage>
        <taxon>Eukaryota</taxon>
        <taxon>Metazoa</taxon>
        <taxon>Echinodermata</taxon>
        <taxon>Eleutherozoa</taxon>
        <taxon>Echinozoa</taxon>
        <taxon>Echinoidea</taxon>
        <taxon>Euechinoidea</taxon>
        <taxon>Echinacea</taxon>
        <taxon>Camarodonta</taxon>
        <taxon>Echinidea</taxon>
        <taxon>Strongylocentrotidae</taxon>
        <taxon>Strongylocentrotus</taxon>
    </lineage>
</organism>
<dbReference type="Proteomes" id="UP000007110">
    <property type="component" value="Unassembled WGS sequence"/>
</dbReference>
<dbReference type="InterPro" id="IPR029485">
    <property type="entry name" value="CAT_C"/>
</dbReference>
<dbReference type="InParanoid" id="A0A7M7RFF1"/>
<dbReference type="PANTHER" id="PTHR43243:SF4">
    <property type="entry name" value="CATIONIC AMINO ACID TRANSPORTER 4"/>
    <property type="match status" value="1"/>
</dbReference>
<feature type="transmembrane region" description="Helical" evidence="6">
    <location>
        <begin position="65"/>
        <end position="87"/>
    </location>
</feature>
<accession>A0A7M7RFF1</accession>
<dbReference type="RefSeq" id="XP_789909.1">
    <property type="nucleotide sequence ID" value="XM_784816.5"/>
</dbReference>